<evidence type="ECO:0000313" key="2">
    <source>
        <dbReference type="EMBL" id="GLD50878.1"/>
    </source>
</evidence>
<gene>
    <name evidence="2" type="ORF">AKAME5_002805000</name>
</gene>
<feature type="region of interest" description="Disordered" evidence="1">
    <location>
        <begin position="36"/>
        <end position="56"/>
    </location>
</feature>
<dbReference type="GO" id="GO:0003677">
    <property type="term" value="F:DNA binding"/>
    <property type="evidence" value="ECO:0007669"/>
    <property type="project" value="UniProtKB-KW"/>
</dbReference>
<accession>A0AAD3MAN9</accession>
<evidence type="ECO:0000256" key="1">
    <source>
        <dbReference type="SAM" id="MobiDB-lite"/>
    </source>
</evidence>
<protein>
    <submittedName>
        <fullName evidence="2">Prospero homeobox protein 1</fullName>
    </submittedName>
</protein>
<keyword evidence="2" id="KW-0238">DNA-binding</keyword>
<proteinExistence type="predicted"/>
<evidence type="ECO:0000313" key="3">
    <source>
        <dbReference type="Proteomes" id="UP001279410"/>
    </source>
</evidence>
<keyword evidence="2" id="KW-0371">Homeobox</keyword>
<dbReference type="AlphaFoldDB" id="A0AAD3MAN9"/>
<name>A0AAD3MAN9_LATJO</name>
<keyword evidence="3" id="KW-1185">Reference proteome</keyword>
<sequence>MARDADHDSDSLLLNRQTKRRRVDIGVKGTVGMAGLLHSSSHNSSPPITLPSASSSFSSAAQTSELPLTRIRHRLHGVLCSATT</sequence>
<dbReference type="Proteomes" id="UP001279410">
    <property type="component" value="Unassembled WGS sequence"/>
</dbReference>
<comment type="caution">
    <text evidence="2">The sequence shown here is derived from an EMBL/GenBank/DDBJ whole genome shotgun (WGS) entry which is preliminary data.</text>
</comment>
<dbReference type="EMBL" id="BRZM01003604">
    <property type="protein sequence ID" value="GLD50878.1"/>
    <property type="molecule type" value="Genomic_DNA"/>
</dbReference>
<reference evidence="2" key="1">
    <citation type="submission" date="2022-08" db="EMBL/GenBank/DDBJ databases">
        <title>Genome sequencing of akame (Lates japonicus).</title>
        <authorList>
            <person name="Hashiguchi Y."/>
            <person name="Takahashi H."/>
        </authorList>
    </citation>
    <scope>NUCLEOTIDE SEQUENCE</scope>
    <source>
        <strain evidence="2">Kochi</strain>
    </source>
</reference>
<organism evidence="2 3">
    <name type="scientific">Lates japonicus</name>
    <name type="common">Japanese lates</name>
    <dbReference type="NCBI Taxonomy" id="270547"/>
    <lineage>
        <taxon>Eukaryota</taxon>
        <taxon>Metazoa</taxon>
        <taxon>Chordata</taxon>
        <taxon>Craniata</taxon>
        <taxon>Vertebrata</taxon>
        <taxon>Euteleostomi</taxon>
        <taxon>Actinopterygii</taxon>
        <taxon>Neopterygii</taxon>
        <taxon>Teleostei</taxon>
        <taxon>Neoteleostei</taxon>
        <taxon>Acanthomorphata</taxon>
        <taxon>Carangaria</taxon>
        <taxon>Carangaria incertae sedis</taxon>
        <taxon>Centropomidae</taxon>
        <taxon>Lates</taxon>
    </lineage>
</organism>